<dbReference type="GO" id="GO:0005381">
    <property type="term" value="F:iron ion transmembrane transporter activity"/>
    <property type="evidence" value="ECO:0007669"/>
    <property type="project" value="UniProtKB-UniRule"/>
</dbReference>
<keyword evidence="6" id="KW-1133">Transmembrane helix</keyword>
<evidence type="ECO:0000256" key="10">
    <source>
        <dbReference type="SAM" id="MobiDB-lite"/>
    </source>
</evidence>
<dbReference type="InterPro" id="IPR008217">
    <property type="entry name" value="Ccc1_fam"/>
</dbReference>
<dbReference type="GO" id="GO:0005774">
    <property type="term" value="C:vacuolar membrane"/>
    <property type="evidence" value="ECO:0007669"/>
    <property type="project" value="UniProtKB-SubCell"/>
</dbReference>
<evidence type="ECO:0000256" key="1">
    <source>
        <dbReference type="ARBA" id="ARBA00004128"/>
    </source>
</evidence>
<dbReference type="Proteomes" id="UP001293593">
    <property type="component" value="Unassembled WGS sequence"/>
</dbReference>
<comment type="function">
    <text evidence="9">Vacuolar Fe(2+) uptake transporter.</text>
</comment>
<evidence type="ECO:0000256" key="2">
    <source>
        <dbReference type="ARBA" id="ARBA00007049"/>
    </source>
</evidence>
<keyword evidence="7" id="KW-0472">Membrane</keyword>
<evidence type="ECO:0000256" key="7">
    <source>
        <dbReference type="ARBA" id="ARBA00023136"/>
    </source>
</evidence>
<reference evidence="11" key="1">
    <citation type="submission" date="2023-10" db="EMBL/GenBank/DDBJ databases">
        <title>Chromosome-level genome of the transformable northern wattle, Acacia crassicarpa.</title>
        <authorList>
            <person name="Massaro I."/>
            <person name="Sinha N.R."/>
            <person name="Poethig S."/>
            <person name="Leichty A.R."/>
        </authorList>
    </citation>
    <scope>NUCLEOTIDE SEQUENCE</scope>
    <source>
        <strain evidence="11">Acra3RX</strain>
        <tissue evidence="11">Leaf</tissue>
    </source>
</reference>
<keyword evidence="3" id="KW-0408">Iron</keyword>
<accession>A0AAE1IRJ7</accession>
<keyword evidence="9" id="KW-0813">Transport</keyword>
<evidence type="ECO:0000313" key="11">
    <source>
        <dbReference type="EMBL" id="KAK4254323.1"/>
    </source>
</evidence>
<name>A0AAE1IRJ7_9FABA</name>
<dbReference type="GO" id="GO:0030026">
    <property type="term" value="P:intracellular manganese ion homeostasis"/>
    <property type="evidence" value="ECO:0007669"/>
    <property type="project" value="InterPro"/>
</dbReference>
<evidence type="ECO:0000256" key="6">
    <source>
        <dbReference type="ARBA" id="ARBA00022989"/>
    </source>
</evidence>
<feature type="region of interest" description="Disordered" evidence="10">
    <location>
        <begin position="13"/>
        <end position="43"/>
    </location>
</feature>
<comment type="subcellular location">
    <subcellularLocation>
        <location evidence="1 9">Vacuole membrane</location>
        <topology evidence="1 9">Multi-pass membrane protein</topology>
    </subcellularLocation>
</comment>
<evidence type="ECO:0000256" key="8">
    <source>
        <dbReference type="ARBA" id="ARBA00044464"/>
    </source>
</evidence>
<sequence>MAASLHGGLVSLNHAGVAPRPSGADYEDDHKQTTQTPIEETDQLDYSQRAQWLRAAIMGANDGLVSVSAMVMGVGAVKTDSKSMLLSVFAGSIAGACSMAFGEFVSVFTQLEVEVAQMEREMTDRNDEEKLMEKMKLPNPYQAAFASAVI</sequence>
<evidence type="ECO:0000256" key="9">
    <source>
        <dbReference type="RuleBase" id="RU369115"/>
    </source>
</evidence>
<protein>
    <recommendedName>
        <fullName evidence="9">Vacuolar iron transporter</fullName>
    </recommendedName>
</protein>
<keyword evidence="12" id="KW-1185">Reference proteome</keyword>
<keyword evidence="5" id="KW-0812">Transmembrane</keyword>
<proteinExistence type="inferred from homology"/>
<dbReference type="EMBL" id="JAWXYG010000014">
    <property type="protein sequence ID" value="KAK4254323.1"/>
    <property type="molecule type" value="Genomic_DNA"/>
</dbReference>
<evidence type="ECO:0000256" key="4">
    <source>
        <dbReference type="ARBA" id="ARBA00022554"/>
    </source>
</evidence>
<evidence type="ECO:0000313" key="12">
    <source>
        <dbReference type="Proteomes" id="UP001293593"/>
    </source>
</evidence>
<dbReference type="GO" id="GO:0005384">
    <property type="term" value="F:manganese ion transmembrane transporter activity"/>
    <property type="evidence" value="ECO:0007669"/>
    <property type="project" value="InterPro"/>
</dbReference>
<keyword evidence="9" id="KW-0406">Ion transport</keyword>
<dbReference type="AlphaFoldDB" id="A0AAE1IRJ7"/>
<comment type="similarity">
    <text evidence="2 9">Belongs to the CCC1 family.</text>
</comment>
<keyword evidence="3" id="KW-0410">Iron transport</keyword>
<dbReference type="GO" id="GO:0140315">
    <property type="term" value="F:iron ion sequestering activity"/>
    <property type="evidence" value="ECO:0007669"/>
    <property type="project" value="UniProtKB-UniRule"/>
</dbReference>
<dbReference type="Pfam" id="PF01988">
    <property type="entry name" value="VIT1"/>
    <property type="match status" value="1"/>
</dbReference>
<organism evidence="11 12">
    <name type="scientific">Acacia crassicarpa</name>
    <name type="common">northern wattle</name>
    <dbReference type="NCBI Taxonomy" id="499986"/>
    <lineage>
        <taxon>Eukaryota</taxon>
        <taxon>Viridiplantae</taxon>
        <taxon>Streptophyta</taxon>
        <taxon>Embryophyta</taxon>
        <taxon>Tracheophyta</taxon>
        <taxon>Spermatophyta</taxon>
        <taxon>Magnoliopsida</taxon>
        <taxon>eudicotyledons</taxon>
        <taxon>Gunneridae</taxon>
        <taxon>Pentapetalae</taxon>
        <taxon>rosids</taxon>
        <taxon>fabids</taxon>
        <taxon>Fabales</taxon>
        <taxon>Fabaceae</taxon>
        <taxon>Caesalpinioideae</taxon>
        <taxon>mimosoid clade</taxon>
        <taxon>Acacieae</taxon>
        <taxon>Acacia</taxon>
    </lineage>
</organism>
<evidence type="ECO:0000256" key="3">
    <source>
        <dbReference type="ARBA" id="ARBA00022496"/>
    </source>
</evidence>
<comment type="caution">
    <text evidence="11">The sequence shown here is derived from an EMBL/GenBank/DDBJ whole genome shotgun (WGS) entry which is preliminary data.</text>
</comment>
<dbReference type="PANTHER" id="PTHR31851">
    <property type="entry name" value="FE(2+)/MN(2+) TRANSPORTER PCL1"/>
    <property type="match status" value="1"/>
</dbReference>
<comment type="catalytic activity">
    <reaction evidence="8">
        <text>Fe(2+)(in) = Fe(2+)(out)</text>
        <dbReference type="Rhea" id="RHEA:28486"/>
        <dbReference type="ChEBI" id="CHEBI:29033"/>
    </reaction>
    <physiologicalReaction direction="left-to-right" evidence="8">
        <dbReference type="Rhea" id="RHEA:28487"/>
    </physiologicalReaction>
</comment>
<evidence type="ECO:0000256" key="5">
    <source>
        <dbReference type="ARBA" id="ARBA00022692"/>
    </source>
</evidence>
<gene>
    <name evidence="11" type="ORF">QN277_009723</name>
</gene>
<keyword evidence="4 9" id="KW-0926">Vacuole</keyword>
<feature type="compositionally biased region" description="Polar residues" evidence="10">
    <location>
        <begin position="33"/>
        <end position="43"/>
    </location>
</feature>